<dbReference type="Pfam" id="PF00884">
    <property type="entry name" value="Sulfatase"/>
    <property type="match status" value="2"/>
</dbReference>
<evidence type="ECO:0000313" key="3">
    <source>
        <dbReference type="EMBL" id="WKN34967.1"/>
    </source>
</evidence>
<dbReference type="InterPro" id="IPR011989">
    <property type="entry name" value="ARM-like"/>
</dbReference>
<dbReference type="PANTHER" id="PTHR43751:SF1">
    <property type="entry name" value="SULFATASE ATSG-RELATED"/>
    <property type="match status" value="1"/>
</dbReference>
<reference evidence="3" key="2">
    <citation type="journal article" date="2024" name="Antonie Van Leeuwenhoek">
        <title>Roseihalotalea indica gen. nov., sp. nov., a halophilic Bacteroidetes from mesopelagic Southwest Indian Ocean with higher carbohydrate metabolic potential.</title>
        <authorList>
            <person name="Chen B."/>
            <person name="Zhang M."/>
            <person name="Lin D."/>
            <person name="Ye J."/>
            <person name="Tang K."/>
        </authorList>
    </citation>
    <scope>NUCLEOTIDE SEQUENCE</scope>
    <source>
        <strain evidence="3">TK19036</strain>
    </source>
</reference>
<dbReference type="InterPro" id="IPR016024">
    <property type="entry name" value="ARM-type_fold"/>
</dbReference>
<dbReference type="InterPro" id="IPR000917">
    <property type="entry name" value="Sulfatase_N"/>
</dbReference>
<dbReference type="PANTHER" id="PTHR43751">
    <property type="entry name" value="SULFATASE"/>
    <property type="match status" value="1"/>
</dbReference>
<keyword evidence="1" id="KW-0732">Signal</keyword>
<name>A0AA49GIR7_9BACT</name>
<dbReference type="AlphaFoldDB" id="A0AA49GIR7"/>
<accession>A0AA49GIR7</accession>
<feature type="domain" description="Sulfatase N-terminal" evidence="2">
    <location>
        <begin position="143"/>
        <end position="305"/>
    </location>
</feature>
<dbReference type="GO" id="GO:0016787">
    <property type="term" value="F:hydrolase activity"/>
    <property type="evidence" value="ECO:0007669"/>
    <property type="project" value="UniProtKB-KW"/>
</dbReference>
<dbReference type="EMBL" id="CP120682">
    <property type="protein sequence ID" value="WKN34967.1"/>
    <property type="molecule type" value="Genomic_DNA"/>
</dbReference>
<evidence type="ECO:0000256" key="1">
    <source>
        <dbReference type="SAM" id="SignalP"/>
    </source>
</evidence>
<keyword evidence="3" id="KW-0378">Hydrolase</keyword>
<dbReference type="SUPFAM" id="SSF53649">
    <property type="entry name" value="Alkaline phosphatase-like"/>
    <property type="match status" value="1"/>
</dbReference>
<evidence type="ECO:0000259" key="2">
    <source>
        <dbReference type="Pfam" id="PF00884"/>
    </source>
</evidence>
<feature type="chain" id="PRO_5041407662" evidence="1">
    <location>
        <begin position="20"/>
        <end position="631"/>
    </location>
</feature>
<dbReference type="Gene3D" id="1.25.10.10">
    <property type="entry name" value="Leucine-rich Repeat Variant"/>
    <property type="match status" value="1"/>
</dbReference>
<protein>
    <submittedName>
        <fullName evidence="3">Sulfatase-like hydrolase/transferase</fullName>
    </submittedName>
</protein>
<feature type="domain" description="Sulfatase N-terminal" evidence="2">
    <location>
        <begin position="26"/>
        <end position="125"/>
    </location>
</feature>
<dbReference type="InterPro" id="IPR017850">
    <property type="entry name" value="Alkaline_phosphatase_core_sf"/>
</dbReference>
<proteinExistence type="predicted"/>
<dbReference type="InterPro" id="IPR052701">
    <property type="entry name" value="GAG_Ulvan_Degrading_Sulfatases"/>
</dbReference>
<gene>
    <name evidence="3" type="ORF">K4G66_21560</name>
</gene>
<reference evidence="3" key="1">
    <citation type="journal article" date="2023" name="Comput. Struct. Biotechnol. J.">
        <title>Discovery of a novel marine Bacteroidetes with a rich repertoire of carbohydrate-active enzymes.</title>
        <authorList>
            <person name="Chen B."/>
            <person name="Liu G."/>
            <person name="Chen Q."/>
            <person name="Wang H."/>
            <person name="Liu L."/>
            <person name="Tang K."/>
        </authorList>
    </citation>
    <scope>NUCLEOTIDE SEQUENCE</scope>
    <source>
        <strain evidence="3">TK19036</strain>
    </source>
</reference>
<dbReference type="Gene3D" id="3.40.720.10">
    <property type="entry name" value="Alkaline Phosphatase, subunit A"/>
    <property type="match status" value="1"/>
</dbReference>
<dbReference type="SUPFAM" id="SSF48371">
    <property type="entry name" value="ARM repeat"/>
    <property type="match status" value="1"/>
</dbReference>
<feature type="signal peptide" evidence="1">
    <location>
        <begin position="1"/>
        <end position="19"/>
    </location>
</feature>
<sequence length="631" mass="71732">MHQPTLLLCLLLFFGYAQSQDALPPPNIIWINAEDIGPAFGCYGDEYATTPNIDEMAESSILYRHAYASAPICAPSRSCLISGIYATSLGTQHLRMETTKPDFVETFPEYLREQANYFTTNNGKTDYNFDPTGVWDFTEKNTAPWRNRPDDRPFFSMFTIGETHEGPGNLPERYQQAVASLPEEMLHDPAQAPVPPYYPNTPETRELWAHYYDLITEFDRQVGEILHNLEEDGLAENTIVFVFADHGFGLPRYKRWLYKTGLHVPLLVRIPEQYQHLASQAPGTENEELVSFVDFAPTTLNLAGVPIPEHMQGNTFLGKDTSAPRDYVYGARSRADDMYEMSRAILNDRYIYIRHYMPYLPYIQPGFIFSDRKESFRILRAAKEAGKLSDESLEMWQPKPAEELYDLQKDPQELTNLADDADYQDIKQDLHEKLNQWMIDIKDVGLLYETEMLRRAENSSPYEVGHNPTQFDVKKILAAAEMVGMASPEELATALEDPDSGVRFWAMTGLRNLGKQAAAYQINIEKALQDDSPTVQLIAAETLCLLGDCKPTHVVYERWLGDDRNWLALQAARSLQLIGEHSCPMVPAMQQKIRDLSNPPGAQRKYIDFNYASFTGWALEVALENCGAEIP</sequence>
<dbReference type="CDD" id="cd16027">
    <property type="entry name" value="SGSH"/>
    <property type="match status" value="1"/>
</dbReference>
<organism evidence="3">
    <name type="scientific">Roseihalotalea indica</name>
    <dbReference type="NCBI Taxonomy" id="2867963"/>
    <lineage>
        <taxon>Bacteria</taxon>
        <taxon>Pseudomonadati</taxon>
        <taxon>Bacteroidota</taxon>
        <taxon>Cytophagia</taxon>
        <taxon>Cytophagales</taxon>
        <taxon>Catalimonadaceae</taxon>
        <taxon>Roseihalotalea</taxon>
    </lineage>
</organism>